<gene>
    <name evidence="1" type="ORF">WR25_20694</name>
</gene>
<evidence type="ECO:0000313" key="1">
    <source>
        <dbReference type="EMBL" id="PAV56900.1"/>
    </source>
</evidence>
<accession>A0A2A2J536</accession>
<dbReference type="InterPro" id="IPR006150">
    <property type="entry name" value="Cys_repeat_1"/>
</dbReference>
<protein>
    <submittedName>
        <fullName evidence="1">Uncharacterized protein</fullName>
    </submittedName>
</protein>
<dbReference type="AlphaFoldDB" id="A0A2A2J536"/>
<dbReference type="EMBL" id="LIAE01010673">
    <property type="protein sequence ID" value="PAV56900.1"/>
    <property type="molecule type" value="Genomic_DNA"/>
</dbReference>
<dbReference type="OrthoDB" id="5790407at2759"/>
<evidence type="ECO:0000313" key="2">
    <source>
        <dbReference type="Proteomes" id="UP000218231"/>
    </source>
</evidence>
<comment type="caution">
    <text evidence="1">The sequence shown here is derived from an EMBL/GenBank/DDBJ whole genome shotgun (WGS) entry which is preliminary data.</text>
</comment>
<reference evidence="1 2" key="1">
    <citation type="journal article" date="2017" name="Curr. Biol.">
        <title>Genome architecture and evolution of a unichromosomal asexual nematode.</title>
        <authorList>
            <person name="Fradin H."/>
            <person name="Zegar C."/>
            <person name="Gutwein M."/>
            <person name="Lucas J."/>
            <person name="Kovtun M."/>
            <person name="Corcoran D."/>
            <person name="Baugh L.R."/>
            <person name="Kiontke K."/>
            <person name="Gunsalus K."/>
            <person name="Fitch D.H."/>
            <person name="Piano F."/>
        </authorList>
    </citation>
    <scope>NUCLEOTIDE SEQUENCE [LARGE SCALE GENOMIC DNA]</scope>
    <source>
        <strain evidence="1">PF1309</strain>
    </source>
</reference>
<keyword evidence="2" id="KW-1185">Reference proteome</keyword>
<organism evidence="1 2">
    <name type="scientific">Diploscapter pachys</name>
    <dbReference type="NCBI Taxonomy" id="2018661"/>
    <lineage>
        <taxon>Eukaryota</taxon>
        <taxon>Metazoa</taxon>
        <taxon>Ecdysozoa</taxon>
        <taxon>Nematoda</taxon>
        <taxon>Chromadorea</taxon>
        <taxon>Rhabditida</taxon>
        <taxon>Rhabditina</taxon>
        <taxon>Rhabditomorpha</taxon>
        <taxon>Rhabditoidea</taxon>
        <taxon>Rhabditidae</taxon>
        <taxon>Diploscapter</taxon>
    </lineage>
</organism>
<dbReference type="SMART" id="SM00289">
    <property type="entry name" value="WR1"/>
    <property type="match status" value="1"/>
</dbReference>
<dbReference type="Proteomes" id="UP000218231">
    <property type="component" value="Unassembled WGS sequence"/>
</dbReference>
<proteinExistence type="predicted"/>
<name>A0A2A2J536_9BILA</name>
<sequence>MGGNHQDSTEIAKLKAEEVKPICPAGAIPYKMPMVMLCDPAIVNICPYDYKCVEAVNGHLLPPDGRSLCCKTSTLYSFASVFQEAKISPRIVPNPPLSAIEYVTLNVHTSATMHAPEIRIGDHFVLTPYRLLEPAYLKAVRLYSEQAQGSYLHILMFDPLSPTETMQLYYDRPSKEGKTIALDEPIPDGGFIAKRIFNASPMTNIENPQRPGPVKEYRKLWVVLVFKTVTPLTRLYVSVTVDLHSKYKTVTDFLKSDTGRILGTPVAGTYFYLTAD</sequence>